<feature type="domain" description="Heterokaryon incompatibility" evidence="1">
    <location>
        <begin position="214"/>
        <end position="365"/>
    </location>
</feature>
<evidence type="ECO:0000313" key="3">
    <source>
        <dbReference type="Proteomes" id="UP001322277"/>
    </source>
</evidence>
<evidence type="ECO:0000313" key="2">
    <source>
        <dbReference type="EMBL" id="WQF86496.1"/>
    </source>
</evidence>
<evidence type="ECO:0000259" key="1">
    <source>
        <dbReference type="Pfam" id="PF06985"/>
    </source>
</evidence>
<protein>
    <submittedName>
        <fullName evidence="2">Heterokaryon incompatibility</fullName>
    </submittedName>
</protein>
<dbReference type="KEGG" id="cdet:87948010"/>
<dbReference type="EMBL" id="CP137311">
    <property type="protein sequence ID" value="WQF86496.1"/>
    <property type="molecule type" value="Genomic_DNA"/>
</dbReference>
<sequence length="659" mass="74819">MGNGNLSEPCLCRELHPNCDPSTCPQAAHVTGQHAPLTSFRELRKSADRGCQTCATVVEALLVPEVRAAWRDCIAPALEAKRPGLVQGLEQDEDLIELEFDPPDTVNGRRVVRMRASHTSTDWRNFNIWRVPSVGEFLTHRSDDACSAISSLQYHPTQRTDSSQNLEQLKAWIEACDRKHTCLASAASILPTRVVKISGGEVRIVKTAGERARYATLSHRWGARESFTLTKSNEQTFADDIPWETIPKTFQDAIWLTRQLNIEYIWIDTICIVQDDPEDWRRESVRMKFVYGKSYINIAASHATDSSADLFTSSDLPQRYPAYAVPDNHGVFVRQQPYRTHNEFGSNYGSDSRFPLLRRGWVLQERLLSPRVVYFDAEEMKWECNTAADCQCGGIVSVWNFKIDHCRSVLRGETSLSIEWMRIAERYSELELTYDSDRVVALAGIAAQASRLGRGGRYLAGVWEEDLAHQLCWEILDTHRKPDQYVAPSWSWLSVFGSVGYFNRMDYHKCSQIDVEITEVECTTAEETDETGPVVGGFLRLNGRCAHMRAELLDPGSNDVPPKFELTHKATGEKMGDGEWVEMDFVMSEDDARKIGEVVVLYWGDMCDDRNNFLVLKAVTGQARTFERLGIFWYDKRTESEDLGRVLGWCRLETGIVIV</sequence>
<dbReference type="Pfam" id="PF06985">
    <property type="entry name" value="HET"/>
    <property type="match status" value="1"/>
</dbReference>
<accession>A0AAX4ITC3</accession>
<dbReference type="Proteomes" id="UP001322277">
    <property type="component" value="Chromosome 7"/>
</dbReference>
<dbReference type="PANTHER" id="PTHR33112">
    <property type="entry name" value="DOMAIN PROTEIN, PUTATIVE-RELATED"/>
    <property type="match status" value="1"/>
</dbReference>
<reference evidence="3" key="1">
    <citation type="journal article" date="2023" name="bioRxiv">
        <title>Complete genome of the Medicago anthracnose fungus, Colletotrichum destructivum, reveals a mini-chromosome-like region within a core chromosome.</title>
        <authorList>
            <person name="Lapalu N."/>
            <person name="Simon A."/>
            <person name="Lu A."/>
            <person name="Plaumann P.-L."/>
            <person name="Amselem J."/>
            <person name="Pigne S."/>
            <person name="Auger A."/>
            <person name="Koch C."/>
            <person name="Dallery J.-F."/>
            <person name="O'Connell R.J."/>
        </authorList>
    </citation>
    <scope>NUCLEOTIDE SEQUENCE [LARGE SCALE GENOMIC DNA]</scope>
    <source>
        <strain evidence="3">CBS 520.97</strain>
    </source>
</reference>
<organism evidence="2 3">
    <name type="scientific">Colletotrichum destructivum</name>
    <dbReference type="NCBI Taxonomy" id="34406"/>
    <lineage>
        <taxon>Eukaryota</taxon>
        <taxon>Fungi</taxon>
        <taxon>Dikarya</taxon>
        <taxon>Ascomycota</taxon>
        <taxon>Pezizomycotina</taxon>
        <taxon>Sordariomycetes</taxon>
        <taxon>Hypocreomycetidae</taxon>
        <taxon>Glomerellales</taxon>
        <taxon>Glomerellaceae</taxon>
        <taxon>Colletotrichum</taxon>
        <taxon>Colletotrichum destructivum species complex</taxon>
    </lineage>
</organism>
<keyword evidence="3" id="KW-1185">Reference proteome</keyword>
<proteinExistence type="predicted"/>
<gene>
    <name evidence="2" type="ORF">CDEST_11510</name>
</gene>
<dbReference type="GeneID" id="87948010"/>
<dbReference type="InterPro" id="IPR010730">
    <property type="entry name" value="HET"/>
</dbReference>
<dbReference type="PANTHER" id="PTHR33112:SF16">
    <property type="entry name" value="HETEROKARYON INCOMPATIBILITY DOMAIN-CONTAINING PROTEIN"/>
    <property type="match status" value="1"/>
</dbReference>
<dbReference type="AlphaFoldDB" id="A0AAX4ITC3"/>
<name>A0AAX4ITC3_9PEZI</name>
<dbReference type="RefSeq" id="XP_062783717.1">
    <property type="nucleotide sequence ID" value="XM_062927666.1"/>
</dbReference>